<comment type="similarity">
    <text evidence="6">Belongs to the methyl-accepting chemotaxis (MCP) protein family.</text>
</comment>
<dbReference type="EMBL" id="QQOH01000001">
    <property type="protein sequence ID" value="RDE24665.1"/>
    <property type="molecule type" value="Genomic_DNA"/>
</dbReference>
<dbReference type="GO" id="GO:0004888">
    <property type="term" value="F:transmembrane signaling receptor activity"/>
    <property type="evidence" value="ECO:0007669"/>
    <property type="project" value="InterPro"/>
</dbReference>
<organism evidence="11 12">
    <name type="scientific">Motiliproteus coralliicola</name>
    <dbReference type="NCBI Taxonomy" id="2283196"/>
    <lineage>
        <taxon>Bacteria</taxon>
        <taxon>Pseudomonadati</taxon>
        <taxon>Pseudomonadota</taxon>
        <taxon>Gammaproteobacteria</taxon>
        <taxon>Oceanospirillales</taxon>
        <taxon>Oceanospirillaceae</taxon>
        <taxon>Motiliproteus</taxon>
    </lineage>
</organism>
<keyword evidence="12" id="KW-1185">Reference proteome</keyword>
<name>A0A369WYT1_9GAMM</name>
<reference evidence="11 12" key="1">
    <citation type="submission" date="2018-07" db="EMBL/GenBank/DDBJ databases">
        <title>Motiliproteus coralliicola sp. nov., a bacterium isolated from Coral.</title>
        <authorList>
            <person name="Wang G."/>
        </authorList>
    </citation>
    <scope>NUCLEOTIDE SEQUENCE [LARGE SCALE GENOMIC DNA]</scope>
    <source>
        <strain evidence="11 12">C34</strain>
    </source>
</reference>
<evidence type="ECO:0000256" key="5">
    <source>
        <dbReference type="ARBA" id="ARBA00023224"/>
    </source>
</evidence>
<dbReference type="PANTHER" id="PTHR32089">
    <property type="entry name" value="METHYL-ACCEPTING CHEMOTAXIS PROTEIN MCPB"/>
    <property type="match status" value="1"/>
</dbReference>
<dbReference type="AlphaFoldDB" id="A0A369WYT1"/>
<accession>A0A369WYT1</accession>
<evidence type="ECO:0000313" key="12">
    <source>
        <dbReference type="Proteomes" id="UP000253769"/>
    </source>
</evidence>
<feature type="transmembrane region" description="Helical" evidence="8">
    <location>
        <begin position="20"/>
        <end position="41"/>
    </location>
</feature>
<dbReference type="CDD" id="cd06225">
    <property type="entry name" value="HAMP"/>
    <property type="match status" value="1"/>
</dbReference>
<feature type="domain" description="HAMP" evidence="10">
    <location>
        <begin position="342"/>
        <end position="394"/>
    </location>
</feature>
<dbReference type="GO" id="GO:0006935">
    <property type="term" value="P:chemotaxis"/>
    <property type="evidence" value="ECO:0007669"/>
    <property type="project" value="InterPro"/>
</dbReference>
<dbReference type="PROSITE" id="PS50111">
    <property type="entry name" value="CHEMOTAXIS_TRANSDUC_2"/>
    <property type="match status" value="1"/>
</dbReference>
<dbReference type="FunFam" id="1.10.287.950:FF:000001">
    <property type="entry name" value="Methyl-accepting chemotaxis sensory transducer"/>
    <property type="match status" value="1"/>
</dbReference>
<keyword evidence="5 7" id="KW-0807">Transducer</keyword>
<dbReference type="SUPFAM" id="SSF58104">
    <property type="entry name" value="Methyl-accepting chemotaxis protein (MCP) signaling domain"/>
    <property type="match status" value="1"/>
</dbReference>
<dbReference type="Pfam" id="PF00015">
    <property type="entry name" value="MCPsignal"/>
    <property type="match status" value="1"/>
</dbReference>
<evidence type="ECO:0000256" key="6">
    <source>
        <dbReference type="ARBA" id="ARBA00029447"/>
    </source>
</evidence>
<keyword evidence="4 8" id="KW-0472">Membrane</keyword>
<dbReference type="SMART" id="SM00283">
    <property type="entry name" value="MA"/>
    <property type="match status" value="1"/>
</dbReference>
<evidence type="ECO:0000256" key="2">
    <source>
        <dbReference type="ARBA" id="ARBA00022692"/>
    </source>
</evidence>
<sequence length="671" mass="73790">MWNYLLLPVIGLMNRRSYLSKFLLVSVIYLLPLLVLTYLHLDRTLTEQRRTAQEIEGLQQLRQALLVTQSAIDYRDLQVALNRDTSAVDEVSSDRFSNAVKQFTLAVKTMDQFELEAKSGQIRSQLFSLLNRKLSASISDQRSRFQWSDKLVRESWNLVRQVSDDAGLSRDRDPANHTLMKLVLDEMEPLLAGQGQLRSFGTYTIRQGAMNSTLEMILDRLIDTLDKDKQRIQAATRPLLDGESEFLQQQTRELHQQFERSGLLLEDEVLLAESIEGEWETFFDAVSGINQSAFALIEASLDRVNDKLVEREQQQQAEFGILLAGVLLVLLVSSYLMAGFIVQVRQSIHTILASARLVSRGDLTTKVVLDSRDELGQLGREFNLMIERIHDLIGEVGTTTELVTDQAGAVAVIAGQSSQSVELQRSGTEEVATAMGQMVASVQEVARGAQQGSDQAGLVNKQVNRGQEIVQHTLAEINQLSQDIGDSTHVIDRLAGDSDNISRVLDVIKTIAEQTNLLALNAAIEAARAGEQGRGFAVVADEVRTLAQRTQDSTQDIEEIISRLQAGINDAVAAMQTSQRSVSQTVNQSAELKLALDEVTAAMGLILEGSLQIASAAEQQTAVAGEVDQKIAAISTLGNQTAEGAKETEQACQQMQQQSGRLAAAVSSFKV</sequence>
<dbReference type="Pfam" id="PF00672">
    <property type="entry name" value="HAMP"/>
    <property type="match status" value="1"/>
</dbReference>
<protein>
    <submittedName>
        <fullName evidence="11">Methyl-accepting chemotaxis protein</fullName>
    </submittedName>
</protein>
<dbReference type="CDD" id="cd11386">
    <property type="entry name" value="MCP_signal"/>
    <property type="match status" value="1"/>
</dbReference>
<dbReference type="Gene3D" id="1.10.287.950">
    <property type="entry name" value="Methyl-accepting chemotaxis protein"/>
    <property type="match status" value="1"/>
</dbReference>
<dbReference type="PANTHER" id="PTHR32089:SF119">
    <property type="entry name" value="METHYL-ACCEPTING CHEMOTAXIS PROTEIN CTPL"/>
    <property type="match status" value="1"/>
</dbReference>
<dbReference type="InterPro" id="IPR004089">
    <property type="entry name" value="MCPsignal_dom"/>
</dbReference>
<evidence type="ECO:0000259" key="10">
    <source>
        <dbReference type="PROSITE" id="PS50885"/>
    </source>
</evidence>
<keyword evidence="3 8" id="KW-1133">Transmembrane helix</keyword>
<keyword evidence="2 8" id="KW-0812">Transmembrane</keyword>
<dbReference type="InterPro" id="IPR004090">
    <property type="entry name" value="Chemotax_Me-accpt_rcpt"/>
</dbReference>
<evidence type="ECO:0000256" key="4">
    <source>
        <dbReference type="ARBA" id="ARBA00023136"/>
    </source>
</evidence>
<evidence type="ECO:0000259" key="9">
    <source>
        <dbReference type="PROSITE" id="PS50111"/>
    </source>
</evidence>
<comment type="subcellular location">
    <subcellularLocation>
        <location evidence="1">Membrane</location>
        <topology evidence="1">Multi-pass membrane protein</topology>
    </subcellularLocation>
</comment>
<evidence type="ECO:0000256" key="1">
    <source>
        <dbReference type="ARBA" id="ARBA00004141"/>
    </source>
</evidence>
<dbReference type="GO" id="GO:0016020">
    <property type="term" value="C:membrane"/>
    <property type="evidence" value="ECO:0007669"/>
    <property type="project" value="UniProtKB-SubCell"/>
</dbReference>
<dbReference type="PROSITE" id="PS50885">
    <property type="entry name" value="HAMP"/>
    <property type="match status" value="1"/>
</dbReference>
<evidence type="ECO:0000313" key="11">
    <source>
        <dbReference type="EMBL" id="RDE24665.1"/>
    </source>
</evidence>
<evidence type="ECO:0000256" key="8">
    <source>
        <dbReference type="SAM" id="Phobius"/>
    </source>
</evidence>
<feature type="transmembrane region" description="Helical" evidence="8">
    <location>
        <begin position="319"/>
        <end position="342"/>
    </location>
</feature>
<dbReference type="PRINTS" id="PR00260">
    <property type="entry name" value="CHEMTRNSDUCR"/>
</dbReference>
<proteinExistence type="inferred from homology"/>
<evidence type="ECO:0000256" key="7">
    <source>
        <dbReference type="PROSITE-ProRule" id="PRU00284"/>
    </source>
</evidence>
<dbReference type="SMART" id="SM00304">
    <property type="entry name" value="HAMP"/>
    <property type="match status" value="2"/>
</dbReference>
<dbReference type="Proteomes" id="UP000253769">
    <property type="component" value="Unassembled WGS sequence"/>
</dbReference>
<feature type="domain" description="Methyl-accepting transducer" evidence="9">
    <location>
        <begin position="399"/>
        <end position="635"/>
    </location>
</feature>
<gene>
    <name evidence="11" type="ORF">DV711_03490</name>
</gene>
<comment type="caution">
    <text evidence="11">The sequence shown here is derived from an EMBL/GenBank/DDBJ whole genome shotgun (WGS) entry which is preliminary data.</text>
</comment>
<evidence type="ECO:0000256" key="3">
    <source>
        <dbReference type="ARBA" id="ARBA00022989"/>
    </source>
</evidence>
<dbReference type="GO" id="GO:0007165">
    <property type="term" value="P:signal transduction"/>
    <property type="evidence" value="ECO:0007669"/>
    <property type="project" value="UniProtKB-KW"/>
</dbReference>
<dbReference type="InterPro" id="IPR003660">
    <property type="entry name" value="HAMP_dom"/>
</dbReference>
<dbReference type="OrthoDB" id="5800769at2"/>